<keyword evidence="3" id="KW-1185">Reference proteome</keyword>
<dbReference type="OrthoDB" id="2755069at2759"/>
<evidence type="ECO:0000313" key="2">
    <source>
        <dbReference type="EMBL" id="KZV98586.1"/>
    </source>
</evidence>
<evidence type="ECO:0000313" key="3">
    <source>
        <dbReference type="Proteomes" id="UP000077266"/>
    </source>
</evidence>
<dbReference type="STRING" id="1314781.A0A165M0C0"/>
<accession>A0A165M0C0</accession>
<feature type="compositionally biased region" description="Basic and acidic residues" evidence="1">
    <location>
        <begin position="46"/>
        <end position="56"/>
    </location>
</feature>
<feature type="compositionally biased region" description="Basic and acidic residues" evidence="1">
    <location>
        <begin position="94"/>
        <end position="104"/>
    </location>
</feature>
<name>A0A165M0C0_EXIGL</name>
<feature type="region of interest" description="Disordered" evidence="1">
    <location>
        <begin position="206"/>
        <end position="250"/>
    </location>
</feature>
<feature type="region of interest" description="Disordered" evidence="1">
    <location>
        <begin position="94"/>
        <end position="121"/>
    </location>
</feature>
<feature type="compositionally biased region" description="Acidic residues" evidence="1">
    <location>
        <begin position="225"/>
        <end position="250"/>
    </location>
</feature>
<dbReference type="InParanoid" id="A0A165M0C0"/>
<organism evidence="2 3">
    <name type="scientific">Exidia glandulosa HHB12029</name>
    <dbReference type="NCBI Taxonomy" id="1314781"/>
    <lineage>
        <taxon>Eukaryota</taxon>
        <taxon>Fungi</taxon>
        <taxon>Dikarya</taxon>
        <taxon>Basidiomycota</taxon>
        <taxon>Agaricomycotina</taxon>
        <taxon>Agaricomycetes</taxon>
        <taxon>Auriculariales</taxon>
        <taxon>Exidiaceae</taxon>
        <taxon>Exidia</taxon>
    </lineage>
</organism>
<feature type="compositionally biased region" description="Low complexity" evidence="1">
    <location>
        <begin position="33"/>
        <end position="42"/>
    </location>
</feature>
<feature type="region of interest" description="Disordered" evidence="1">
    <location>
        <begin position="1"/>
        <end position="78"/>
    </location>
</feature>
<proteinExistence type="predicted"/>
<dbReference type="Proteomes" id="UP000077266">
    <property type="component" value="Unassembled WGS sequence"/>
</dbReference>
<reference evidence="2 3" key="1">
    <citation type="journal article" date="2016" name="Mol. Biol. Evol.">
        <title>Comparative Genomics of Early-Diverging Mushroom-Forming Fungi Provides Insights into the Origins of Lignocellulose Decay Capabilities.</title>
        <authorList>
            <person name="Nagy L.G."/>
            <person name="Riley R."/>
            <person name="Tritt A."/>
            <person name="Adam C."/>
            <person name="Daum C."/>
            <person name="Floudas D."/>
            <person name="Sun H."/>
            <person name="Yadav J.S."/>
            <person name="Pangilinan J."/>
            <person name="Larsson K.H."/>
            <person name="Matsuura K."/>
            <person name="Barry K."/>
            <person name="Labutti K."/>
            <person name="Kuo R."/>
            <person name="Ohm R.A."/>
            <person name="Bhattacharya S.S."/>
            <person name="Shirouzu T."/>
            <person name="Yoshinaga Y."/>
            <person name="Martin F.M."/>
            <person name="Grigoriev I.V."/>
            <person name="Hibbett D.S."/>
        </authorList>
    </citation>
    <scope>NUCLEOTIDE SEQUENCE [LARGE SCALE GENOMIC DNA]</scope>
    <source>
        <strain evidence="2 3">HHB12029</strain>
    </source>
</reference>
<evidence type="ECO:0000256" key="1">
    <source>
        <dbReference type="SAM" id="MobiDB-lite"/>
    </source>
</evidence>
<gene>
    <name evidence="2" type="ORF">EXIGLDRAFT_763433</name>
</gene>
<dbReference type="EMBL" id="KV425917">
    <property type="protein sequence ID" value="KZV98586.1"/>
    <property type="molecule type" value="Genomic_DNA"/>
</dbReference>
<protein>
    <submittedName>
        <fullName evidence="2">Uncharacterized protein</fullName>
    </submittedName>
</protein>
<dbReference type="AlphaFoldDB" id="A0A165M0C0"/>
<feature type="compositionally biased region" description="Low complexity" evidence="1">
    <location>
        <begin position="1"/>
        <end position="23"/>
    </location>
</feature>
<feature type="compositionally biased region" description="Basic and acidic residues" evidence="1">
    <location>
        <begin position="210"/>
        <end position="224"/>
    </location>
</feature>
<sequence>MPSSTKTPSSKKSTKQPATSASARGKKNGSNLSTSPSSSPSSKRVRASDLADKENTAEASASSPGAKKKVSSREKAKELEARVERLTKLLEQETAERKKLERASHAPTAGKKNPKAKIPAPGTSKFCLRDAMGLTDKPKTYKACQRAVRRCVDMADLDHTLHMKKQDVCALSKVYKAARSIKPYLKRFEHNWATYEFIKMLLRNRRQHSARRDAHEGSSAHDGESSESDEGSSGEEDEGMDEDEDEWLSD</sequence>